<dbReference type="KEGG" id="mus:103997530"/>
<dbReference type="InterPro" id="IPR052416">
    <property type="entry name" value="GTF3C_component"/>
</dbReference>
<feature type="compositionally biased region" description="Polar residues" evidence="6">
    <location>
        <begin position="1060"/>
        <end position="1070"/>
    </location>
</feature>
<feature type="compositionally biased region" description="Basic residues" evidence="6">
    <location>
        <begin position="328"/>
        <end position="340"/>
    </location>
</feature>
<evidence type="ECO:0000256" key="3">
    <source>
        <dbReference type="ARBA" id="ARBA00023125"/>
    </source>
</evidence>
<accession>A0A804HV06</accession>
<feature type="region of interest" description="Disordered" evidence="6">
    <location>
        <begin position="1"/>
        <end position="38"/>
    </location>
</feature>
<evidence type="ECO:0000313" key="7">
    <source>
        <dbReference type="EMBL" id="CAG1859769.1"/>
    </source>
</evidence>
<dbReference type="SUPFAM" id="SSF50978">
    <property type="entry name" value="WD40 repeat-like"/>
    <property type="match status" value="1"/>
</dbReference>
<dbReference type="PRINTS" id="PR00929">
    <property type="entry name" value="ATHOOK"/>
</dbReference>
<dbReference type="InterPro" id="IPR001680">
    <property type="entry name" value="WD40_rpt"/>
</dbReference>
<evidence type="ECO:0000313" key="9">
    <source>
        <dbReference type="Proteomes" id="UP000012960"/>
    </source>
</evidence>
<protein>
    <submittedName>
        <fullName evidence="7">(wild Malaysian banana) hypothetical protein</fullName>
    </submittedName>
</protein>
<comment type="subcellular location">
    <subcellularLocation>
        <location evidence="1">Nucleus</location>
    </subcellularLocation>
</comment>
<dbReference type="GO" id="GO:0000785">
    <property type="term" value="C:chromatin"/>
    <property type="evidence" value="ECO:0007669"/>
    <property type="project" value="InterPro"/>
</dbReference>
<feature type="compositionally biased region" description="Basic and acidic residues" evidence="6">
    <location>
        <begin position="1"/>
        <end position="36"/>
    </location>
</feature>
<feature type="compositionally biased region" description="Polar residues" evidence="6">
    <location>
        <begin position="409"/>
        <end position="438"/>
    </location>
</feature>
<sequence>MPESVEKMDAGAGSKDGKSEEDREESGRADAGRSRDANATSQVRIAEFDYSVENFFAAMDAIGDLCRTSGGESVDTSEIQRFSSTITFLKEWKFFCYEPKVINFTCEEVKDAAEDISLPQFSSAAVPKISQLPDERKQSESNDFILHAGGLVWALDWCPGSHEKRDSKIKCEYLAVSAHPPSSAYHKIGVPVIGRGMIQIWCLLNLDEEIEIPIASSRGRGRPRKENIIQKHDLDGINVSATRRPRGRPRKKPEIEKSTTPRPRGRPRKRPASSSDEEFSPTRPQGRSEKLMQSAVDLNGLNDVSLQNLTRSPVKSTRTCSNDDRISSLRKSRGRPRKHSIPGIINVNEKEAAPPLGNNEIKNTVNFVVPLCVDSGKNSVDLPVLSAECKEDLIQPKRRGRPRKKPILSLNNSVSSANESGNDATTLPNPSEHGTNGDTLHLFAENEILKTRDNVPSLSESQNNSLSLPVLPALNCKEEPIQPKRRGRPRKKQVQSLNNFISSSLDVLGNDTNVLPNSGRLGISDGKEKLLCSNNENLKTGDNVLSLSVESQNNLADVKCKEELIQPRSRGRPRKEVLNLPLSVCVSNALPRKDTNDKDENIGKGQTGVESVPSDVTVRREEKGNNKEDHNCESTILSELSRDGKLSAECVPTHDHHYEDSVLFNHETVDKRSPEVESVHPLIPHILALPRVVFCLAHNGKVAWDVKWKPPTTNAACKHRMGYLAVLLGNGSLEVWEVPLPGLVKALYTSSRDEVSDPRFLKLTPVFRCSKLKYGDRLSIPLTVEWSPSMPHDLILAGCHDGTVALWKFSTQCSSQDTRPLLCFTADSAPLRALAWAPDASEVESSNVFVTAGHDGLKFWDLRDPYRPLWEINSIQRTVLSVDWLKDPRCIVITLDDGTVRFLSLYHAAYDVPVTGTPFVRSKYQGLHSFSCTSFAIWSIHVSQTTGFAAYGCADGSTVRFQLTTRFVDKDPRRGRTPHFLCGSLSSEGGTFKIYTPLPNTPLAHVPFIQKKPSNECRNANRTIQSNFLDTEQTKGEDSPFPASSSGGDRAMLSGAGGSQVPSKTTAKSRNGTKRHDPSQMTDQSFGISKEGQKISEKCKTQDDKEEYEVFPPKVLAIHRVRWNMNKGSERWLCYGGAAGIIRCQQMF</sequence>
<organism evidence="8 9">
    <name type="scientific">Musa acuminata subsp. malaccensis</name>
    <name type="common">Wild banana</name>
    <name type="synonym">Musa malaccensis</name>
    <dbReference type="NCBI Taxonomy" id="214687"/>
    <lineage>
        <taxon>Eukaryota</taxon>
        <taxon>Viridiplantae</taxon>
        <taxon>Streptophyta</taxon>
        <taxon>Embryophyta</taxon>
        <taxon>Tracheophyta</taxon>
        <taxon>Spermatophyta</taxon>
        <taxon>Magnoliopsida</taxon>
        <taxon>Liliopsida</taxon>
        <taxon>Zingiberales</taxon>
        <taxon>Musaceae</taxon>
        <taxon>Musa</taxon>
    </lineage>
</organism>
<evidence type="ECO:0000256" key="4">
    <source>
        <dbReference type="ARBA" id="ARBA00023163"/>
    </source>
</evidence>
<dbReference type="InParanoid" id="A0A804HV06"/>
<feature type="compositionally biased region" description="Basic and acidic residues" evidence="6">
    <location>
        <begin position="617"/>
        <end position="631"/>
    </location>
</feature>
<dbReference type="InterPro" id="IPR015943">
    <property type="entry name" value="WD40/YVTN_repeat-like_dom_sf"/>
</dbReference>
<dbReference type="SMART" id="SM00320">
    <property type="entry name" value="WD40"/>
    <property type="match status" value="4"/>
</dbReference>
<reference evidence="7" key="1">
    <citation type="submission" date="2021-03" db="EMBL/GenBank/DDBJ databases">
        <authorList>
            <consortium name="Genoscope - CEA"/>
            <person name="William W."/>
        </authorList>
    </citation>
    <scope>NUCLEOTIDE SEQUENCE</scope>
    <source>
        <strain evidence="7">Doubled-haploid Pahang</strain>
    </source>
</reference>
<dbReference type="PRINTS" id="PR00930">
    <property type="entry name" value="HIGHMOBLTYIY"/>
</dbReference>
<evidence type="ECO:0000256" key="2">
    <source>
        <dbReference type="ARBA" id="ARBA00022737"/>
    </source>
</evidence>
<dbReference type="PANTHER" id="PTHR15052:SF2">
    <property type="entry name" value="GENERAL TRANSCRIPTION FACTOR 3C POLYPEPTIDE 2"/>
    <property type="match status" value="1"/>
</dbReference>
<dbReference type="SMART" id="SM00384">
    <property type="entry name" value="AT_hook"/>
    <property type="match status" value="7"/>
</dbReference>
<dbReference type="OrthoDB" id="4703at2759"/>
<dbReference type="Gene3D" id="2.130.10.10">
    <property type="entry name" value="YVTN repeat-like/Quinoprotein amine dehydrogenase"/>
    <property type="match status" value="1"/>
</dbReference>
<feature type="region of interest" description="Disordered" evidence="6">
    <location>
        <begin position="590"/>
        <end position="631"/>
    </location>
</feature>
<dbReference type="OMA" id="WCPRVHG"/>
<dbReference type="EnsemblPlants" id="Ma01_t16990.1">
    <property type="protein sequence ID" value="Ma01_p16990.1"/>
    <property type="gene ID" value="Ma01_g16990"/>
</dbReference>
<dbReference type="InterPro" id="IPR017956">
    <property type="entry name" value="AT_hook_DNA-bd_motif"/>
</dbReference>
<feature type="compositionally biased region" description="Basic and acidic residues" evidence="6">
    <location>
        <begin position="224"/>
        <end position="235"/>
    </location>
</feature>
<gene>
    <name evidence="7" type="ORF">GSMUA_300640.1</name>
</gene>
<keyword evidence="9" id="KW-1185">Reference proteome</keyword>
<evidence type="ECO:0000256" key="1">
    <source>
        <dbReference type="ARBA" id="ARBA00004123"/>
    </source>
</evidence>
<evidence type="ECO:0000256" key="5">
    <source>
        <dbReference type="ARBA" id="ARBA00023242"/>
    </source>
</evidence>
<feature type="compositionally biased region" description="Basic residues" evidence="6">
    <location>
        <begin position="396"/>
        <end position="406"/>
    </location>
</feature>
<dbReference type="GO" id="GO:0003677">
    <property type="term" value="F:DNA binding"/>
    <property type="evidence" value="ECO:0007669"/>
    <property type="project" value="UniProtKB-KW"/>
</dbReference>
<keyword evidence="2" id="KW-0677">Repeat</keyword>
<dbReference type="FunCoup" id="A0A804HV06">
    <property type="interactions" value="205"/>
</dbReference>
<keyword evidence="4" id="KW-0804">Transcription</keyword>
<feature type="compositionally biased region" description="Basic and acidic residues" evidence="6">
    <location>
        <begin position="591"/>
        <end position="602"/>
    </location>
</feature>
<dbReference type="PANTHER" id="PTHR15052">
    <property type="entry name" value="RNA POLYMERASE III TRANSCRIPTION INITIATION FACTOR COMPLEX SUBUNIT"/>
    <property type="match status" value="1"/>
</dbReference>
<evidence type="ECO:0000256" key="6">
    <source>
        <dbReference type="SAM" id="MobiDB-lite"/>
    </source>
</evidence>
<dbReference type="GO" id="GO:0005634">
    <property type="term" value="C:nucleus"/>
    <property type="evidence" value="ECO:0007669"/>
    <property type="project" value="UniProtKB-SubCell"/>
</dbReference>
<dbReference type="GO" id="GO:0006383">
    <property type="term" value="P:transcription by RNA polymerase III"/>
    <property type="evidence" value="ECO:0000318"/>
    <property type="project" value="GO_Central"/>
</dbReference>
<dbReference type="Proteomes" id="UP000012960">
    <property type="component" value="Unplaced"/>
</dbReference>
<dbReference type="EMBL" id="HG996466">
    <property type="protein sequence ID" value="CAG1859769.1"/>
    <property type="molecule type" value="Genomic_DNA"/>
</dbReference>
<feature type="compositionally biased region" description="Basic and acidic residues" evidence="6">
    <location>
        <begin position="1091"/>
        <end position="1101"/>
    </location>
</feature>
<dbReference type="InterPro" id="IPR000637">
    <property type="entry name" value="HMGI/Y_DNA-bd_CS"/>
</dbReference>
<evidence type="ECO:0000313" key="8">
    <source>
        <dbReference type="EnsemblPlants" id="Ma01_p16990.1"/>
    </source>
</evidence>
<feature type="region of interest" description="Disordered" evidence="6">
    <location>
        <begin position="307"/>
        <end position="341"/>
    </location>
</feature>
<keyword evidence="3" id="KW-0238">DNA-binding</keyword>
<feature type="compositionally biased region" description="Polar residues" evidence="6">
    <location>
        <begin position="307"/>
        <end position="320"/>
    </location>
</feature>
<feature type="region of interest" description="Disordered" evidence="6">
    <location>
        <begin position="218"/>
        <end position="289"/>
    </location>
</feature>
<dbReference type="InterPro" id="IPR000116">
    <property type="entry name" value="HMGA"/>
</dbReference>
<feature type="region of interest" description="Disordered" evidence="6">
    <location>
        <begin position="1027"/>
        <end position="1101"/>
    </location>
</feature>
<dbReference type="GO" id="GO:0000127">
    <property type="term" value="C:transcription factor TFIIIC complex"/>
    <property type="evidence" value="ECO:0000318"/>
    <property type="project" value="GO_Central"/>
</dbReference>
<dbReference type="GO" id="GO:0006355">
    <property type="term" value="P:regulation of DNA-templated transcription"/>
    <property type="evidence" value="ECO:0007669"/>
    <property type="project" value="InterPro"/>
</dbReference>
<reference evidence="8" key="2">
    <citation type="submission" date="2021-05" db="UniProtKB">
        <authorList>
            <consortium name="EnsemblPlants"/>
        </authorList>
    </citation>
    <scope>IDENTIFICATION</scope>
    <source>
        <strain evidence="8">subsp. malaccensis</strain>
    </source>
</reference>
<dbReference type="PROSITE" id="PS00354">
    <property type="entry name" value="HMGI_Y"/>
    <property type="match status" value="1"/>
</dbReference>
<dbReference type="InterPro" id="IPR036322">
    <property type="entry name" value="WD40_repeat_dom_sf"/>
</dbReference>
<proteinExistence type="predicted"/>
<dbReference type="AlphaFoldDB" id="A0A804HV06"/>
<dbReference type="Gramene" id="Ma01_t16990.1">
    <property type="protein sequence ID" value="Ma01_p16990.1"/>
    <property type="gene ID" value="Ma01_g16990"/>
</dbReference>
<feature type="region of interest" description="Disordered" evidence="6">
    <location>
        <begin position="396"/>
        <end position="438"/>
    </location>
</feature>
<keyword evidence="5" id="KW-0539">Nucleus</keyword>
<name>A0A804HV06_MUSAM</name>